<feature type="transmembrane region" description="Helical" evidence="5">
    <location>
        <begin position="349"/>
        <end position="367"/>
    </location>
</feature>
<dbReference type="Proteomes" id="UP000481621">
    <property type="component" value="Unassembled WGS sequence"/>
</dbReference>
<dbReference type="PANTHER" id="PTHR43027">
    <property type="entry name" value="DOXORUBICIN RESISTANCE ABC TRANSPORTER PERMEASE PROTEIN DRRC-RELATED"/>
    <property type="match status" value="1"/>
</dbReference>
<dbReference type="InterPro" id="IPR047817">
    <property type="entry name" value="ABC2_TM_bact-type"/>
</dbReference>
<keyword evidence="8" id="KW-1185">Reference proteome</keyword>
<dbReference type="RefSeq" id="WP_163252019.1">
    <property type="nucleotide sequence ID" value="NZ_JAAIUV010000017.1"/>
</dbReference>
<feature type="domain" description="ABC transmembrane type-2" evidence="6">
    <location>
        <begin position="139"/>
        <end position="370"/>
    </location>
</feature>
<dbReference type="Pfam" id="PF12698">
    <property type="entry name" value="ABC2_membrane_3"/>
    <property type="match status" value="1"/>
</dbReference>
<keyword evidence="2 5" id="KW-0812">Transmembrane</keyword>
<feature type="transmembrane region" description="Helical" evidence="5">
    <location>
        <begin position="223"/>
        <end position="250"/>
    </location>
</feature>
<dbReference type="GO" id="GO:0140359">
    <property type="term" value="F:ABC-type transporter activity"/>
    <property type="evidence" value="ECO:0007669"/>
    <property type="project" value="InterPro"/>
</dbReference>
<keyword evidence="3 5" id="KW-1133">Transmembrane helix</keyword>
<evidence type="ECO:0000256" key="1">
    <source>
        <dbReference type="ARBA" id="ARBA00004141"/>
    </source>
</evidence>
<dbReference type="EMBL" id="JAAIUV010000017">
    <property type="protein sequence ID" value="NEX79477.1"/>
    <property type="molecule type" value="Genomic_DNA"/>
</dbReference>
<comment type="caution">
    <text evidence="7">The sequence shown here is derived from an EMBL/GenBank/DDBJ whole genome shotgun (WGS) entry which is preliminary data.</text>
</comment>
<feature type="transmembrane region" description="Helical" evidence="5">
    <location>
        <begin position="180"/>
        <end position="202"/>
    </location>
</feature>
<feature type="transmembrane region" description="Helical" evidence="5">
    <location>
        <begin position="291"/>
        <end position="310"/>
    </location>
</feature>
<dbReference type="AlphaFoldDB" id="A0A6B3TV09"/>
<dbReference type="GO" id="GO:0016020">
    <property type="term" value="C:membrane"/>
    <property type="evidence" value="ECO:0007669"/>
    <property type="project" value="UniProtKB-SubCell"/>
</dbReference>
<evidence type="ECO:0000256" key="4">
    <source>
        <dbReference type="ARBA" id="ARBA00023136"/>
    </source>
</evidence>
<name>A0A6B3TV09_9BACI</name>
<dbReference type="InterPro" id="IPR013525">
    <property type="entry name" value="ABC2_TM"/>
</dbReference>
<evidence type="ECO:0000256" key="2">
    <source>
        <dbReference type="ARBA" id="ARBA00022692"/>
    </source>
</evidence>
<keyword evidence="4 5" id="KW-0472">Membrane</keyword>
<evidence type="ECO:0000259" key="6">
    <source>
        <dbReference type="PROSITE" id="PS51012"/>
    </source>
</evidence>
<feature type="transmembrane region" description="Helical" evidence="5">
    <location>
        <begin position="21"/>
        <end position="39"/>
    </location>
</feature>
<evidence type="ECO:0000256" key="3">
    <source>
        <dbReference type="ARBA" id="ARBA00022989"/>
    </source>
</evidence>
<evidence type="ECO:0000256" key="5">
    <source>
        <dbReference type="SAM" id="Phobius"/>
    </source>
</evidence>
<organism evidence="7 8">
    <name type="scientific">Neobacillus thermocopriae</name>
    <dbReference type="NCBI Taxonomy" id="1215031"/>
    <lineage>
        <taxon>Bacteria</taxon>
        <taxon>Bacillati</taxon>
        <taxon>Bacillota</taxon>
        <taxon>Bacilli</taxon>
        <taxon>Bacillales</taxon>
        <taxon>Bacillaceae</taxon>
        <taxon>Neobacillus</taxon>
    </lineage>
</organism>
<reference evidence="7" key="1">
    <citation type="submission" date="2020-02" db="EMBL/GenBank/DDBJ databases">
        <title>Bacillus sedimentmangrovi sp. nov., isolated from sediment of the mangrove ecosystem.</title>
        <authorList>
            <person name="Liu G."/>
        </authorList>
    </citation>
    <scope>NUCLEOTIDE SEQUENCE [LARGE SCALE GENOMIC DNA]</scope>
    <source>
        <strain evidence="7">SgZ-7</strain>
    </source>
</reference>
<evidence type="ECO:0000313" key="8">
    <source>
        <dbReference type="Proteomes" id="UP000481621"/>
    </source>
</evidence>
<sequence length="373" mass="41350">MNILNITWKEIKVSFRDYHTFILMLAFPIILMLILGSALSNNFDKKIKVDNVHVIYKNSASQAVFSYFQSFIKEAKVAGIDFTEVADGINGRDEVKENHFTAFIEVTDKGLTLIGSSQNSIEESILQGMLTAFADKYNLAAAVVSVDPTKVSTVLASSTKHDYITEHSLRSAKAPSSMDYYAIAITTMIAFYAALYGMGLLREERVKHTSIRLLAAPIRKSEIFLGKIIGCVLVNLICVAAIVIFSHYVYKAEWGSHIGLVFLILISEIFLAVSFGLGISYMVKSHEAARTITTLVIQLVSFFGGAYFKIDHPTGIFKFITDLSPLTWVNQAITKIIYNNDLAAVVQPVALNMGVSLLFLMIAIISFQRREGL</sequence>
<comment type="subcellular location">
    <subcellularLocation>
        <location evidence="1">Membrane</location>
        <topology evidence="1">Multi-pass membrane protein</topology>
    </subcellularLocation>
</comment>
<dbReference type="PROSITE" id="PS51012">
    <property type="entry name" value="ABC_TM2"/>
    <property type="match status" value="1"/>
</dbReference>
<dbReference type="InterPro" id="IPR052902">
    <property type="entry name" value="ABC-2_transporter"/>
</dbReference>
<protein>
    <submittedName>
        <fullName evidence="7">ABC transporter permease</fullName>
    </submittedName>
</protein>
<proteinExistence type="predicted"/>
<gene>
    <name evidence="7" type="ORF">G4Z05_11470</name>
</gene>
<accession>A0A6B3TV09</accession>
<dbReference type="PANTHER" id="PTHR43027:SF1">
    <property type="entry name" value="DOXORUBICIN RESISTANCE ABC TRANSPORTER PERMEASE PROTEIN DRRC-RELATED"/>
    <property type="match status" value="1"/>
</dbReference>
<evidence type="ECO:0000313" key="7">
    <source>
        <dbReference type="EMBL" id="NEX79477.1"/>
    </source>
</evidence>
<feature type="transmembrane region" description="Helical" evidence="5">
    <location>
        <begin position="256"/>
        <end position="279"/>
    </location>
</feature>